<feature type="compositionally biased region" description="Basic and acidic residues" evidence="1">
    <location>
        <begin position="762"/>
        <end position="783"/>
    </location>
</feature>
<dbReference type="Proteomes" id="UP000031512">
    <property type="component" value="Chromosome 3"/>
</dbReference>
<reference evidence="2 3" key="1">
    <citation type="journal article" date="2012" name="BMC Genomics">
        <title>Comparative genomic analysis and phylogenetic position of Theileria equi.</title>
        <authorList>
            <person name="Kappmeyer L.S."/>
            <person name="Thiagarajan M."/>
            <person name="Herndon D.R."/>
            <person name="Ramsay J.D."/>
            <person name="Caler E."/>
            <person name="Djikeng A."/>
            <person name="Gillespie J.J."/>
            <person name="Lau A.O."/>
            <person name="Roalson E.H."/>
            <person name="Silva J.C."/>
            <person name="Silva M.G."/>
            <person name="Suarez C.E."/>
            <person name="Ueti M.W."/>
            <person name="Nene V.M."/>
            <person name="Mealey R.H."/>
            <person name="Knowles D.P."/>
            <person name="Brayton K.A."/>
        </authorList>
    </citation>
    <scope>NUCLEOTIDE SEQUENCE [LARGE SCALE GENOMIC DNA]</scope>
    <source>
        <strain evidence="2 3">WA</strain>
    </source>
</reference>
<accession>L0B1B4</accession>
<keyword evidence="3" id="KW-1185">Reference proteome</keyword>
<feature type="compositionally biased region" description="Low complexity" evidence="1">
    <location>
        <begin position="513"/>
        <end position="528"/>
    </location>
</feature>
<dbReference type="RefSeq" id="XP_004830702.1">
    <property type="nucleotide sequence ID" value="XM_004830645.1"/>
</dbReference>
<feature type="compositionally biased region" description="Polar residues" evidence="1">
    <location>
        <begin position="502"/>
        <end position="512"/>
    </location>
</feature>
<proteinExistence type="predicted"/>
<feature type="compositionally biased region" description="Polar residues" evidence="1">
    <location>
        <begin position="605"/>
        <end position="623"/>
    </location>
</feature>
<dbReference type="eggNOG" id="KOG1366">
    <property type="taxonomic scope" value="Eukaryota"/>
</dbReference>
<dbReference type="EMBL" id="CP001670">
    <property type="protein sequence ID" value="AFZ81036.1"/>
    <property type="molecule type" value="Genomic_DNA"/>
</dbReference>
<dbReference type="KEGG" id="beq:BEWA_004440"/>
<feature type="region of interest" description="Disordered" evidence="1">
    <location>
        <begin position="494"/>
        <end position="530"/>
    </location>
</feature>
<dbReference type="VEuPathDB" id="PiroplasmaDB:BEWA_004440"/>
<protein>
    <submittedName>
        <fullName evidence="2">Uncharacterized protein</fullName>
    </submittedName>
</protein>
<feature type="region of interest" description="Disordered" evidence="1">
    <location>
        <begin position="754"/>
        <end position="835"/>
    </location>
</feature>
<name>L0B1B4_THEEQ</name>
<gene>
    <name evidence="2" type="ORF">BEWA_004440</name>
</gene>
<feature type="region of interest" description="Disordered" evidence="1">
    <location>
        <begin position="595"/>
        <end position="623"/>
    </location>
</feature>
<dbReference type="AlphaFoldDB" id="L0B1B4"/>
<evidence type="ECO:0000313" key="2">
    <source>
        <dbReference type="EMBL" id="AFZ81036.1"/>
    </source>
</evidence>
<dbReference type="GeneID" id="15805529"/>
<feature type="compositionally biased region" description="Low complexity" evidence="1">
    <location>
        <begin position="799"/>
        <end position="810"/>
    </location>
</feature>
<organism evidence="2 3">
    <name type="scientific">Theileria equi strain WA</name>
    <dbReference type="NCBI Taxonomy" id="1537102"/>
    <lineage>
        <taxon>Eukaryota</taxon>
        <taxon>Sar</taxon>
        <taxon>Alveolata</taxon>
        <taxon>Apicomplexa</taxon>
        <taxon>Aconoidasida</taxon>
        <taxon>Piroplasmida</taxon>
        <taxon>Theileriidae</taxon>
        <taxon>Theileria</taxon>
    </lineage>
</organism>
<sequence>MSTIDIRNKCPKGEKSSHIAKRHRCSNDVIAYLRELYIHGNKTDYKESHHKRDKFTIHHLTYDGKDLTIAGDGSNTLISQHPDLKEISTYYHKDYDDKNDYIEKPLLLRLKNDKGGTDWYYNADTKDEKGEQDRGTTWEPNTKWNAIDGNEFFKYGKPTDKLREKLDYLTCRLHKLHYINIFKSDAKDDPYYSCPVCKNYNVTVSKYGTIGEYTKYKHTYDTYANSVRYESANLSYRDDETDPNGYKPIPLDNRHDSSLGVYYWDKDDRHTKPLVMEVGVLIGGLVPLGNDGEPNNKEWTMIPDAIGPVSEEMLHKQKCKLFSPVIIDVTRTTGENENSYPNPYYSGRNCENRDCPQNVKVTKYVNLSHINGFTAWKHTYRNRDDKTFTITGFKGGPSEGRDQVKLPIWNVNEVIVYLSRCGSVPLLVYVSSNDGNSNTHRWYQRKNGDKWEDGSSGLDQKLPNQVKSTDLERILEGINELKIECQEVKVKKEKEAHKAQPQRPQLATLQRPSSGSTGSTSEGSIGEENTIEPCGAIGEALGYGSVIAGAVGTVGLELAHNMAKEALEHITDTVIPKAADLVGKVLEHIPAVPAAEPSDRVPQVTPGNTSIESADPSHTTSEQQAIISQPVDVISIRRPNNLSGLGGEYPDVTINFDSSLVDFGYGTGLIIGGSNFYQSTEETEPILYSVEEDYRTIEHTTHGYFVDYDAYNTTGDTIYGYGSTVETYEAPPIYIPIVEINESEVITMDVSDPKKFATPTADRQEHLVGPHRHETPPATEEHQASAQQTSDTLNTGNPAAQALSTSASSTPGALSPSSPGFLHPPNPKAGSDNSTNIIKTTISVTTGILGTSALACFAGFKFYTKYKGDPWVRHGYPIEFLNNVPY</sequence>
<evidence type="ECO:0000256" key="1">
    <source>
        <dbReference type="SAM" id="MobiDB-lite"/>
    </source>
</evidence>
<evidence type="ECO:0000313" key="3">
    <source>
        <dbReference type="Proteomes" id="UP000031512"/>
    </source>
</evidence>
<feature type="compositionally biased region" description="Polar residues" evidence="1">
    <location>
        <begin position="784"/>
        <end position="798"/>
    </location>
</feature>